<proteinExistence type="predicted"/>
<comment type="caution">
    <text evidence="1">The sequence shown here is derived from an EMBL/GenBank/DDBJ whole genome shotgun (WGS) entry which is preliminary data.</text>
</comment>
<evidence type="ECO:0000313" key="1">
    <source>
        <dbReference type="EMBL" id="EXY89897.1"/>
    </source>
</evidence>
<evidence type="ECO:0000313" key="2">
    <source>
        <dbReference type="Proteomes" id="UP000020773"/>
    </source>
</evidence>
<dbReference type="PATRIC" id="fig|1339316.3.peg.3265"/>
<accession>A0A015U4Z6</accession>
<organism evidence="1 2">
    <name type="scientific">Bacteroides fragilis str. 3998T(B)3</name>
    <dbReference type="NCBI Taxonomy" id="1339316"/>
    <lineage>
        <taxon>Bacteria</taxon>
        <taxon>Pseudomonadati</taxon>
        <taxon>Bacteroidota</taxon>
        <taxon>Bacteroidia</taxon>
        <taxon>Bacteroidales</taxon>
        <taxon>Bacteroidaceae</taxon>
        <taxon>Bacteroides</taxon>
    </lineage>
</organism>
<protein>
    <submittedName>
        <fullName evidence="1">Uncharacterized protein</fullName>
    </submittedName>
</protein>
<dbReference type="AlphaFoldDB" id="A0A015U4Z6"/>
<dbReference type="EMBL" id="JGDB01000220">
    <property type="protein sequence ID" value="EXY89897.1"/>
    <property type="molecule type" value="Genomic_DNA"/>
</dbReference>
<gene>
    <name evidence="1" type="ORF">M125_3448</name>
</gene>
<name>A0A015U4Z6_BACFG</name>
<dbReference type="Proteomes" id="UP000020773">
    <property type="component" value="Unassembled WGS sequence"/>
</dbReference>
<sequence length="46" mass="5311">MELQKQGCKLRALRLLCGIPVENKIIIFFHNSEKNTKFATLLSSNY</sequence>
<reference evidence="1 2" key="1">
    <citation type="submission" date="2014-02" db="EMBL/GenBank/DDBJ databases">
        <authorList>
            <person name="Sears C."/>
            <person name="Carroll K."/>
            <person name="Sack B.R."/>
            <person name="Qadri F."/>
            <person name="Myers L.L."/>
            <person name="Chung G.-T."/>
            <person name="Escheverria P."/>
            <person name="Fraser C.M."/>
            <person name="Sadzewicz L."/>
            <person name="Shefchek K.A."/>
            <person name="Tallon L."/>
            <person name="Das S.P."/>
            <person name="Daugherty S."/>
            <person name="Mongodin E.F."/>
        </authorList>
    </citation>
    <scope>NUCLEOTIDE SEQUENCE [LARGE SCALE GENOMIC DNA]</scope>
    <source>
        <strain evidence="2">3998T(B)3</strain>
    </source>
</reference>